<organism evidence="1 2">
    <name type="scientific">Capnocytophaga stomatis</name>
    <dbReference type="NCBI Taxonomy" id="1848904"/>
    <lineage>
        <taxon>Bacteria</taxon>
        <taxon>Pseudomonadati</taxon>
        <taxon>Bacteroidota</taxon>
        <taxon>Flavobacteriia</taxon>
        <taxon>Flavobacteriales</taxon>
        <taxon>Flavobacteriaceae</taxon>
        <taxon>Capnocytophaga</taxon>
    </lineage>
</organism>
<sequence length="62" mass="7343">MKVDKNQQRYLTFEEGERFNNRKDASNQISKIESKKAWGNSVRGEHLSNLLLLGRNNKYKFL</sequence>
<dbReference type="RefSeq" id="WP_095896088.1">
    <property type="nucleotide sequence ID" value="NZ_CP022387.1"/>
</dbReference>
<evidence type="ECO:0000313" key="2">
    <source>
        <dbReference type="Proteomes" id="UP000217348"/>
    </source>
</evidence>
<proteinExistence type="predicted"/>
<name>A0A250FWK7_9FLAO</name>
<protein>
    <submittedName>
        <fullName evidence="1">Uncharacterized protein</fullName>
    </submittedName>
</protein>
<dbReference type="KEGG" id="csto:CGC58_07085"/>
<dbReference type="Proteomes" id="UP000217348">
    <property type="component" value="Chromosome"/>
</dbReference>
<evidence type="ECO:0000313" key="1">
    <source>
        <dbReference type="EMBL" id="ATA89510.1"/>
    </source>
</evidence>
<dbReference type="EMBL" id="CP022387">
    <property type="protein sequence ID" value="ATA89510.1"/>
    <property type="molecule type" value="Genomic_DNA"/>
</dbReference>
<dbReference type="AlphaFoldDB" id="A0A250FWK7"/>
<gene>
    <name evidence="1" type="ORF">CGC58_07085</name>
</gene>
<accession>A0A250FWK7</accession>
<reference evidence="2" key="1">
    <citation type="submission" date="2017-06" db="EMBL/GenBank/DDBJ databases">
        <title>Capnocytophaga spp. assemblies.</title>
        <authorList>
            <person name="Gulvik C.A."/>
        </authorList>
    </citation>
    <scope>NUCLEOTIDE SEQUENCE [LARGE SCALE GENOMIC DNA]</scope>
    <source>
        <strain evidence="2">H2177</strain>
    </source>
</reference>